<comment type="caution">
    <text evidence="2">The sequence shown here is derived from an EMBL/GenBank/DDBJ whole genome shotgun (WGS) entry which is preliminary data.</text>
</comment>
<organism evidence="2 3">
    <name type="scientific">Secundilactobacillus oryzae JCM 18671</name>
    <dbReference type="NCBI Taxonomy" id="1291743"/>
    <lineage>
        <taxon>Bacteria</taxon>
        <taxon>Bacillati</taxon>
        <taxon>Bacillota</taxon>
        <taxon>Bacilli</taxon>
        <taxon>Lactobacillales</taxon>
        <taxon>Lactobacillaceae</taxon>
        <taxon>Secundilactobacillus</taxon>
    </lineage>
</organism>
<evidence type="ECO:0000313" key="2">
    <source>
        <dbReference type="EMBL" id="GAK48342.1"/>
    </source>
</evidence>
<dbReference type="eggNOG" id="ENOG5032KC3">
    <property type="taxonomic scope" value="Bacteria"/>
</dbReference>
<feature type="transmembrane region" description="Helical" evidence="1">
    <location>
        <begin position="47"/>
        <end position="64"/>
    </location>
</feature>
<evidence type="ECO:0000313" key="3">
    <source>
        <dbReference type="Proteomes" id="UP000028700"/>
    </source>
</evidence>
<protein>
    <recommendedName>
        <fullName evidence="4">DUF3923 family protein</fullName>
    </recommendedName>
</protein>
<dbReference type="Proteomes" id="UP000028700">
    <property type="component" value="Unassembled WGS sequence"/>
</dbReference>
<dbReference type="AlphaFoldDB" id="A0A081BJX4"/>
<evidence type="ECO:0000256" key="1">
    <source>
        <dbReference type="SAM" id="Phobius"/>
    </source>
</evidence>
<sequence length="68" mass="7631">MKRLLLVLQATLWLLLVAVIIAFFVAGQADLSTLTGWQHWVTTSMRSVVPILVVFLIIVLVSLGDRRK</sequence>
<name>A0A081BJX4_9LACO</name>
<keyword evidence="1" id="KW-1133">Transmembrane helix</keyword>
<reference evidence="2" key="1">
    <citation type="journal article" date="2014" name="Genome Announc.">
        <title>Draft Genome Sequence of Lactobacillus oryzae Strain SG293T.</title>
        <authorList>
            <person name="Tanizawa Y."/>
            <person name="Fujisawa T."/>
            <person name="Mochizuki T."/>
            <person name="Kaminuma E."/>
            <person name="Nakamura Y."/>
            <person name="Tohno M."/>
        </authorList>
    </citation>
    <scope>NUCLEOTIDE SEQUENCE [LARGE SCALE GENOMIC DNA]</scope>
    <source>
        <strain evidence="2">SG293</strain>
    </source>
</reference>
<gene>
    <name evidence="2" type="ORF">LOSG293_260050</name>
</gene>
<keyword evidence="3" id="KW-1185">Reference proteome</keyword>
<dbReference type="RefSeq" id="WP_034528748.1">
    <property type="nucleotide sequence ID" value="NZ_BBAZ01000025.1"/>
</dbReference>
<keyword evidence="1" id="KW-0812">Transmembrane</keyword>
<dbReference type="EMBL" id="BBJM01000026">
    <property type="protein sequence ID" value="GAK48342.1"/>
    <property type="molecule type" value="Genomic_DNA"/>
</dbReference>
<proteinExistence type="predicted"/>
<keyword evidence="1" id="KW-0472">Membrane</keyword>
<evidence type="ECO:0008006" key="4">
    <source>
        <dbReference type="Google" id="ProtNLM"/>
    </source>
</evidence>
<accession>A0A081BJX4</accession>